<reference evidence="2 3" key="1">
    <citation type="submission" date="2021-01" db="EMBL/GenBank/DDBJ databases">
        <title>Whole genome shotgun sequence of Actinoplanes couchii NBRC 106145.</title>
        <authorList>
            <person name="Komaki H."/>
            <person name="Tamura T."/>
        </authorList>
    </citation>
    <scope>NUCLEOTIDE SEQUENCE [LARGE SCALE GENOMIC DNA]</scope>
    <source>
        <strain evidence="2 3">NBRC 106145</strain>
    </source>
</reference>
<evidence type="ECO:0000256" key="1">
    <source>
        <dbReference type="SAM" id="Phobius"/>
    </source>
</evidence>
<proteinExistence type="predicted"/>
<keyword evidence="1" id="KW-1133">Transmembrane helix</keyword>
<dbReference type="EMBL" id="BOMG01000127">
    <property type="protein sequence ID" value="GID61445.1"/>
    <property type="molecule type" value="Genomic_DNA"/>
</dbReference>
<sequence length="241" mass="27150">MLDFDDLIGGAIGFVVWLFVVLLAFGILPFLLFPLEVAVLLVFVPGFYLLRMVGVTTWPVVVRNPAGEVVRVERHRWLHRALARRDALRKPKDQEMGWVTTLWSRGEAPCDGIYWPDDTGREFDTDGTKLTRVTFGGPIDVLRQARENPDDTMKVDHSTVELPDGRHLRYGEGPLGSDGMFALVEPDGTLVFVVALTDSNPFEKATVDGHKVYLSNNHRNSNNERNTLEIDLSDPRFYGPE</sequence>
<protein>
    <submittedName>
        <fullName evidence="2">Uncharacterized protein</fullName>
    </submittedName>
</protein>
<name>A0ABQ3XSK2_9ACTN</name>
<comment type="caution">
    <text evidence="2">The sequence shown here is derived from an EMBL/GenBank/DDBJ whole genome shotgun (WGS) entry which is preliminary data.</text>
</comment>
<feature type="transmembrane region" description="Helical" evidence="1">
    <location>
        <begin position="38"/>
        <end position="61"/>
    </location>
</feature>
<organism evidence="2 3">
    <name type="scientific">Actinoplanes couchii</name>
    <dbReference type="NCBI Taxonomy" id="403638"/>
    <lineage>
        <taxon>Bacteria</taxon>
        <taxon>Bacillati</taxon>
        <taxon>Actinomycetota</taxon>
        <taxon>Actinomycetes</taxon>
        <taxon>Micromonosporales</taxon>
        <taxon>Micromonosporaceae</taxon>
        <taxon>Actinoplanes</taxon>
    </lineage>
</organism>
<gene>
    <name evidence="2" type="ORF">Aco03nite_098490</name>
</gene>
<keyword evidence="3" id="KW-1185">Reference proteome</keyword>
<evidence type="ECO:0000313" key="3">
    <source>
        <dbReference type="Proteomes" id="UP000612282"/>
    </source>
</evidence>
<keyword evidence="1" id="KW-0812">Transmembrane</keyword>
<dbReference type="RefSeq" id="WP_203809429.1">
    <property type="nucleotide sequence ID" value="NZ_BAAAQE010000036.1"/>
</dbReference>
<feature type="transmembrane region" description="Helical" evidence="1">
    <location>
        <begin position="7"/>
        <end position="32"/>
    </location>
</feature>
<evidence type="ECO:0000313" key="2">
    <source>
        <dbReference type="EMBL" id="GID61445.1"/>
    </source>
</evidence>
<keyword evidence="1" id="KW-0472">Membrane</keyword>
<dbReference type="Proteomes" id="UP000612282">
    <property type="component" value="Unassembled WGS sequence"/>
</dbReference>
<accession>A0ABQ3XSK2</accession>